<evidence type="ECO:0000313" key="1">
    <source>
        <dbReference type="EMBL" id="KAK2953625.1"/>
    </source>
</evidence>
<sequence>MSLILLLSSSSQSESSDRTLRVEHERSGVNGTRCCVGSTTTAAKGSSTAFRHQILLAHSVFNIPRKTKEEDLRIVWIVDEWDGVKCERRGWASLFRRGRQMAWSIQVTQSQRG</sequence>
<keyword evidence="2" id="KW-1185">Reference proteome</keyword>
<evidence type="ECO:0000313" key="2">
    <source>
        <dbReference type="Proteomes" id="UP001281761"/>
    </source>
</evidence>
<gene>
    <name evidence="1" type="ORF">BLNAU_11489</name>
</gene>
<dbReference type="EMBL" id="JARBJD010000089">
    <property type="protein sequence ID" value="KAK2953625.1"/>
    <property type="molecule type" value="Genomic_DNA"/>
</dbReference>
<accession>A0ABQ9XQV3</accession>
<protein>
    <recommendedName>
        <fullName evidence="3">Secreted protein</fullName>
    </recommendedName>
</protein>
<name>A0ABQ9XQV3_9EUKA</name>
<evidence type="ECO:0008006" key="3">
    <source>
        <dbReference type="Google" id="ProtNLM"/>
    </source>
</evidence>
<comment type="caution">
    <text evidence="1">The sequence shown here is derived from an EMBL/GenBank/DDBJ whole genome shotgun (WGS) entry which is preliminary data.</text>
</comment>
<dbReference type="Proteomes" id="UP001281761">
    <property type="component" value="Unassembled WGS sequence"/>
</dbReference>
<organism evidence="1 2">
    <name type="scientific">Blattamonas nauphoetae</name>
    <dbReference type="NCBI Taxonomy" id="2049346"/>
    <lineage>
        <taxon>Eukaryota</taxon>
        <taxon>Metamonada</taxon>
        <taxon>Preaxostyla</taxon>
        <taxon>Oxymonadida</taxon>
        <taxon>Blattamonas</taxon>
    </lineage>
</organism>
<proteinExistence type="predicted"/>
<reference evidence="1 2" key="1">
    <citation type="journal article" date="2022" name="bioRxiv">
        <title>Genomics of Preaxostyla Flagellates Illuminates Evolutionary Transitions and the Path Towards Mitochondrial Loss.</title>
        <authorList>
            <person name="Novak L.V.F."/>
            <person name="Treitli S.C."/>
            <person name="Pyrih J."/>
            <person name="Halakuc P."/>
            <person name="Pipaliya S.V."/>
            <person name="Vacek V."/>
            <person name="Brzon O."/>
            <person name="Soukal P."/>
            <person name="Eme L."/>
            <person name="Dacks J.B."/>
            <person name="Karnkowska A."/>
            <person name="Elias M."/>
            <person name="Hampl V."/>
        </authorList>
    </citation>
    <scope>NUCLEOTIDE SEQUENCE [LARGE SCALE GENOMIC DNA]</scope>
    <source>
        <strain evidence="1">NAU3</strain>
        <tissue evidence="1">Gut</tissue>
    </source>
</reference>